<keyword evidence="2" id="KW-0813">Transport</keyword>
<gene>
    <name evidence="4" type="ordered locus">At3g21080</name>
    <name evidence="6" type="ordered locus">AXX17_At3g22530</name>
    <name evidence="7" type="ORF">AN1_LOCUS13536</name>
    <name evidence="5" type="ORF">C24_LOCUS13374</name>
</gene>
<evidence type="ECO:0000313" key="6">
    <source>
        <dbReference type="EMBL" id="OAP03232.1"/>
    </source>
</evidence>
<dbReference type="PANTHER" id="PTHR48042:SF29">
    <property type="entry name" value="ABC TRANSPORTER G FAMILY MEMBER 15-RELATED"/>
    <property type="match status" value="1"/>
</dbReference>
<proteinExistence type="inferred from homology"/>
<feature type="transmembrane region" description="Helical" evidence="3">
    <location>
        <begin position="121"/>
        <end position="139"/>
    </location>
</feature>
<dbReference type="Araport" id="AT3G21080"/>
<dbReference type="ExpressionAtlas" id="A0A384KH04">
    <property type="expression patterns" value="baseline and differential"/>
</dbReference>
<evidence type="ECO:0000256" key="3">
    <source>
        <dbReference type="SAM" id="Phobius"/>
    </source>
</evidence>
<organism evidence="6 8">
    <name type="scientific">Arabidopsis thaliana</name>
    <name type="common">Mouse-ear cress</name>
    <dbReference type="NCBI Taxonomy" id="3702"/>
    <lineage>
        <taxon>Eukaryota</taxon>
        <taxon>Viridiplantae</taxon>
        <taxon>Streptophyta</taxon>
        <taxon>Embryophyta</taxon>
        <taxon>Tracheophyta</taxon>
        <taxon>Spermatophyta</taxon>
        <taxon>Magnoliopsida</taxon>
        <taxon>eudicotyledons</taxon>
        <taxon>Gunneridae</taxon>
        <taxon>Pentapetalae</taxon>
        <taxon>rosids</taxon>
        <taxon>malvids</taxon>
        <taxon>Brassicales</taxon>
        <taxon>Brassicaceae</taxon>
        <taxon>Camelineae</taxon>
        <taxon>Arabidopsis</taxon>
    </lineage>
</organism>
<evidence type="ECO:0000256" key="1">
    <source>
        <dbReference type="ARBA" id="ARBA00005814"/>
    </source>
</evidence>
<evidence type="ECO:0000313" key="9">
    <source>
        <dbReference type="Proteomes" id="UP000426265"/>
    </source>
</evidence>
<keyword evidence="3" id="KW-1133">Transmembrane helix</keyword>
<name>A0A384KH04_ARATH</name>
<evidence type="ECO:0000313" key="10">
    <source>
        <dbReference type="Proteomes" id="UP000434276"/>
    </source>
</evidence>
<evidence type="ECO:0000256" key="2">
    <source>
        <dbReference type="ARBA" id="ARBA00022448"/>
    </source>
</evidence>
<feature type="transmembrane region" description="Helical" evidence="3">
    <location>
        <begin position="209"/>
        <end position="230"/>
    </location>
</feature>
<evidence type="ECO:0000313" key="5">
    <source>
        <dbReference type="EMBL" id="CAA0383158.1"/>
    </source>
</evidence>
<dbReference type="Proteomes" id="UP000434276">
    <property type="component" value="Unassembled WGS sequence"/>
</dbReference>
<dbReference type="Proteomes" id="UP000426265">
    <property type="component" value="Unassembled WGS sequence"/>
</dbReference>
<dbReference type="RefSeq" id="NP_188745.1">
    <property type="nucleotide sequence ID" value="NM_113002.3"/>
</dbReference>
<reference evidence="6" key="2">
    <citation type="submission" date="2016-03" db="EMBL/GenBank/DDBJ databases">
        <title>Full-length assembly of Arabidopsis thaliana Ler reveals the complement of translocations and inversions.</title>
        <authorList>
            <person name="Zapata L."/>
            <person name="Schneeberger K."/>
            <person name="Ossowski S."/>
        </authorList>
    </citation>
    <scope>NUCLEOTIDE SEQUENCE [LARGE SCALE GENOMIC DNA]</scope>
    <source>
        <tissue evidence="6">Leaf</tissue>
    </source>
</reference>
<feature type="transmembrane region" description="Helical" evidence="3">
    <location>
        <begin position="96"/>
        <end position="115"/>
    </location>
</feature>
<dbReference type="EMBL" id="LUHQ01000003">
    <property type="protein sequence ID" value="OAP03232.1"/>
    <property type="molecule type" value="Genomic_DNA"/>
</dbReference>
<dbReference type="Proteomes" id="UP000078284">
    <property type="component" value="Chromosome 3"/>
</dbReference>
<keyword evidence="3" id="KW-0812">Transmembrane</keyword>
<reference evidence="8" key="1">
    <citation type="journal article" date="2016" name="Proc. Natl. Acad. Sci. U.S.A.">
        <title>Chromosome-level assembly of Arabidopsis thaliana Ler reveals the extent of translocation and inversion polymorphisms.</title>
        <authorList>
            <person name="Zapata L."/>
            <person name="Ding J."/>
            <person name="Willing E.M."/>
            <person name="Hartwig B."/>
            <person name="Bezdan D."/>
            <person name="Jiao W.B."/>
            <person name="Patel V."/>
            <person name="Velikkakam James G."/>
            <person name="Koornneef M."/>
            <person name="Ossowski S."/>
            <person name="Schneeberger K."/>
        </authorList>
    </citation>
    <scope>NUCLEOTIDE SEQUENCE [LARGE SCALE GENOMIC DNA]</scope>
    <source>
        <strain evidence="8">cv. Landsberg erecta</strain>
    </source>
</reference>
<dbReference type="EMBL" id="CACSHJ010000089">
    <property type="protein sequence ID" value="CAA0383158.1"/>
    <property type="molecule type" value="Genomic_DNA"/>
</dbReference>
<reference evidence="5 10" key="3">
    <citation type="submission" date="2019-12" db="EMBL/GenBank/DDBJ databases">
        <authorList>
            <person name="Jiao W.-B."/>
            <person name="Schneeberger K."/>
        </authorList>
    </citation>
    <scope>NUCLEOTIDE SEQUENCE [LARGE SCALE GENOMIC DNA]</scope>
    <source>
        <strain evidence="9">cv. An-1</strain>
        <strain evidence="10">cv. C24</strain>
    </source>
</reference>
<sequence length="255" mass="28970">MATHDFDFTDPYGNKDRKSLYSNQDNYFNNWSSLTQSEEVVEELSIQQTKYDHRSLPSLRTAEAEAAEWNELERWGNQELQHNGTRIRGIITYKSGNLPGVLSFSVIEILMMVVASFVPNFLTGLFTGAGLIGIIMTSSGFSRLLPDLPKIFCRFSISYTISYMIFGSWAIKLGHNNNFLGPLSPDEPKMTGEEMNMNEFGVKVTHSGWWGFPEIVIAILVCTWLLFFVAQKLKERARPASRVIQAKVYFNVQLS</sequence>
<dbReference type="InterPro" id="IPR052215">
    <property type="entry name" value="Plant_ABCG"/>
</dbReference>
<dbReference type="PANTHER" id="PTHR48042">
    <property type="entry name" value="ABC TRANSPORTER G FAMILY MEMBER 11"/>
    <property type="match status" value="1"/>
</dbReference>
<dbReference type="GeneID" id="821660"/>
<evidence type="ECO:0000313" key="8">
    <source>
        <dbReference type="Proteomes" id="UP000078284"/>
    </source>
</evidence>
<evidence type="ECO:0000313" key="4">
    <source>
        <dbReference type="Araport" id="AT3G21080"/>
    </source>
</evidence>
<comment type="similarity">
    <text evidence="1">Belongs to the ABC transporter superfamily. ABCG family. Eye pigment precursor importer (TC 3.A.1.204) subfamily.</text>
</comment>
<protein>
    <submittedName>
        <fullName evidence="6">Uncharacterized protein</fullName>
    </submittedName>
</protein>
<dbReference type="OMA" id="FCHYTIS"/>
<dbReference type="AlphaFoldDB" id="A0A384KH04"/>
<keyword evidence="3" id="KW-0472">Membrane</keyword>
<accession>A0A384KH04</accession>
<dbReference type="OrthoDB" id="1714084at2759"/>
<dbReference type="EMBL" id="CACRSJ010000106">
    <property type="protein sequence ID" value="VYS58089.1"/>
    <property type="molecule type" value="Genomic_DNA"/>
</dbReference>
<dbReference type="KEGG" id="ath:AT3G21080"/>
<evidence type="ECO:0000313" key="7">
    <source>
        <dbReference type="EMBL" id="VYS58089.1"/>
    </source>
</evidence>
<feature type="transmembrane region" description="Helical" evidence="3">
    <location>
        <begin position="151"/>
        <end position="171"/>
    </location>
</feature>